<evidence type="ECO:0000256" key="1">
    <source>
        <dbReference type="ARBA" id="ARBA00037883"/>
    </source>
</evidence>
<dbReference type="EC" id="2.7.1.82" evidence="3"/>
<dbReference type="Proteomes" id="UP001378960">
    <property type="component" value="Unassembled WGS sequence"/>
</dbReference>
<dbReference type="SUPFAM" id="SSF56112">
    <property type="entry name" value="Protein kinase-like (PK-like)"/>
    <property type="match status" value="1"/>
</dbReference>
<proteinExistence type="inferred from homology"/>
<evidence type="ECO:0000256" key="4">
    <source>
        <dbReference type="SAM" id="MobiDB-lite"/>
    </source>
</evidence>
<feature type="region of interest" description="Disordered" evidence="4">
    <location>
        <begin position="1"/>
        <end position="21"/>
    </location>
</feature>
<dbReference type="GO" id="GO:0006646">
    <property type="term" value="P:phosphatidylethanolamine biosynthetic process"/>
    <property type="evidence" value="ECO:0007669"/>
    <property type="project" value="TreeGrafter"/>
</dbReference>
<dbReference type="GO" id="GO:0004305">
    <property type="term" value="F:ethanolamine kinase activity"/>
    <property type="evidence" value="ECO:0007669"/>
    <property type="project" value="UniProtKB-EC"/>
</dbReference>
<dbReference type="Pfam" id="PF01633">
    <property type="entry name" value="Choline_kinase"/>
    <property type="match status" value="1"/>
</dbReference>
<evidence type="ECO:0000313" key="6">
    <source>
        <dbReference type="Proteomes" id="UP001378960"/>
    </source>
</evidence>
<dbReference type="GO" id="GO:0005737">
    <property type="term" value="C:cytoplasm"/>
    <property type="evidence" value="ECO:0007669"/>
    <property type="project" value="TreeGrafter"/>
</dbReference>
<dbReference type="EMBL" id="BTGB01000009">
    <property type="protein sequence ID" value="GMM48893.1"/>
    <property type="molecule type" value="Genomic_DNA"/>
</dbReference>
<comment type="pathway">
    <text evidence="1">Phospholipid metabolism; phosphatidylethanolamine biosynthesis; phosphatidylethanolamine from ethanolamine: step 1/3.</text>
</comment>
<gene>
    <name evidence="5" type="ORF">DAPK24_054910</name>
</gene>
<dbReference type="PANTHER" id="PTHR22603:SF66">
    <property type="entry name" value="ETHANOLAMINE KINASE"/>
    <property type="match status" value="1"/>
</dbReference>
<accession>A0AAV5RCJ9</accession>
<comment type="similarity">
    <text evidence="2">Belongs to the choline/ethanolamine kinase family.</text>
</comment>
<dbReference type="AlphaFoldDB" id="A0AAV5RCJ9"/>
<protein>
    <recommendedName>
        <fullName evidence="3">ethanolamine kinase</fullName>
        <ecNumber evidence="3">2.7.1.82</ecNumber>
    </recommendedName>
</protein>
<evidence type="ECO:0000313" key="5">
    <source>
        <dbReference type="EMBL" id="GMM48893.1"/>
    </source>
</evidence>
<keyword evidence="6" id="KW-1185">Reference proteome</keyword>
<name>A0AAV5RCJ9_PICKL</name>
<feature type="compositionally biased region" description="Low complexity" evidence="4">
    <location>
        <begin position="8"/>
        <end position="21"/>
    </location>
</feature>
<dbReference type="Gene3D" id="3.30.200.20">
    <property type="entry name" value="Phosphorylase Kinase, domain 1"/>
    <property type="match status" value="1"/>
</dbReference>
<dbReference type="PANTHER" id="PTHR22603">
    <property type="entry name" value="CHOLINE/ETHANOALAMINE KINASE"/>
    <property type="match status" value="1"/>
</dbReference>
<evidence type="ECO:0000256" key="2">
    <source>
        <dbReference type="ARBA" id="ARBA00038211"/>
    </source>
</evidence>
<reference evidence="5 6" key="1">
    <citation type="journal article" date="2023" name="Elife">
        <title>Identification of key yeast species and microbe-microbe interactions impacting larval growth of Drosophila in the wild.</title>
        <authorList>
            <person name="Mure A."/>
            <person name="Sugiura Y."/>
            <person name="Maeda R."/>
            <person name="Honda K."/>
            <person name="Sakurai N."/>
            <person name="Takahashi Y."/>
            <person name="Watada M."/>
            <person name="Katoh T."/>
            <person name="Gotoh A."/>
            <person name="Gotoh Y."/>
            <person name="Taniguchi I."/>
            <person name="Nakamura K."/>
            <person name="Hayashi T."/>
            <person name="Katayama T."/>
            <person name="Uemura T."/>
            <person name="Hattori Y."/>
        </authorList>
    </citation>
    <scope>NUCLEOTIDE SEQUENCE [LARGE SCALE GENOMIC DNA]</scope>
    <source>
        <strain evidence="5 6">PK-24</strain>
    </source>
</reference>
<dbReference type="Gene3D" id="3.90.1200.10">
    <property type="match status" value="1"/>
</dbReference>
<dbReference type="CDD" id="cd05157">
    <property type="entry name" value="ETNK_euk"/>
    <property type="match status" value="1"/>
</dbReference>
<sequence length="545" mass="62446">MPTDQIKSSIPLNINDNNNNLDSPSPSSSYCLLTNGDLHFLPYSHSNNGSNFILNDNTINNTLLNNNTANTPLNYPIYSQFLDNKTVSSFDSNQSSPKNILNDNYINSTIHENTPIMKLLKNYKSHAIYLPDHYIPLEEDSNQIEKIKSLMMSIFSHWNHYNSIDIKKLTGGITNMLLECNYNNPISNITETVLVRTYGNGTDLIIDRDREFVSHLILNSKNLAPPIHARFGNGLVYGFIEGRSLSFDELSNNLLYPLIASKLACLHKLADINIINDSLNKLKLKFNTNSSSDIDIWSVLRDWVDKVPDIPSMINQCIENSDILSKNNNNIDNNTSLSLILLNEINWLQNEIGLTSVKVISHNDLLSGNIIIPKSIDISKNKDETTNNLKSFNSNPLQFIDYEYMMPAPRAFDIANHFMEWQGFDCDKLKIPQFTYNNSNGNYENLIVKNWCKYYLNAFHSSNPNLNPYNNDTIEKIINNNIDENLLNHLVNEVALHYGLPGLYWGIWAGIQSKISLIDFDYSSYSCNRLIEYWNWKRNYLKNKK</sequence>
<evidence type="ECO:0000256" key="3">
    <source>
        <dbReference type="ARBA" id="ARBA00038874"/>
    </source>
</evidence>
<comment type="caution">
    <text evidence="5">The sequence shown here is derived from an EMBL/GenBank/DDBJ whole genome shotgun (WGS) entry which is preliminary data.</text>
</comment>
<dbReference type="InterPro" id="IPR011009">
    <property type="entry name" value="Kinase-like_dom_sf"/>
</dbReference>
<organism evidence="5 6">
    <name type="scientific">Pichia kluyveri</name>
    <name type="common">Yeast</name>
    <dbReference type="NCBI Taxonomy" id="36015"/>
    <lineage>
        <taxon>Eukaryota</taxon>
        <taxon>Fungi</taxon>
        <taxon>Dikarya</taxon>
        <taxon>Ascomycota</taxon>
        <taxon>Saccharomycotina</taxon>
        <taxon>Pichiomycetes</taxon>
        <taxon>Pichiales</taxon>
        <taxon>Pichiaceae</taxon>
        <taxon>Pichia</taxon>
    </lineage>
</organism>